<dbReference type="Proteomes" id="UP001237448">
    <property type="component" value="Unassembled WGS sequence"/>
</dbReference>
<dbReference type="PANTHER" id="PTHR35807:SF1">
    <property type="entry name" value="TRANSCRIPTIONAL REGULATOR REDD"/>
    <property type="match status" value="1"/>
</dbReference>
<evidence type="ECO:0000313" key="4">
    <source>
        <dbReference type="EMBL" id="MDQ0392309.1"/>
    </source>
</evidence>
<evidence type="ECO:0000259" key="3">
    <source>
        <dbReference type="SMART" id="SM01043"/>
    </source>
</evidence>
<dbReference type="EMBL" id="JAUSVK010000001">
    <property type="protein sequence ID" value="MDQ0392309.1"/>
    <property type="molecule type" value="Genomic_DNA"/>
</dbReference>
<sequence>MLILRVLGDFSASFNGRRLDLPKRKTRALIAYLALSDNAHDTRERLVGLLWSESDEERARASLRQAVHDIKSACDAVGFDGFRPGKLTLSLERGRYQCDVDEIIAAIVRQDVPERLLSTQRLPDALLEGLDDLDPAFQIWVQTRRQLLHDRLTLGLEALLPPEGSGIDSSAVATALLNLDPTHEPACRHLIRARAARGDIGAAMKAYKTLWDVLEADFDIEPSKETQDLIVEIKQQADWSATRPSRPAALQSQPVWAKGVLISVCPFDAGGVPTDKRYVVDGFQHELIACLMRFREWSVRPLAPDQKPVPASWFAPPEYVVEGTTYESGGEIRLIITFRDAATSICVWSERFKLSLATWLEMQQQIVRKIATALNVHLSAERLRRIGVEGSIASDIHDRWLRGQAMVHRLASEDWRAALAVFEELVRDAPDYGPALTSLVQMNNTEHIARPGVFLDRARLADVLVLARRAAHLDPLDSRAQLNLAWTHQLARRADESTLHASLAIDLNGSDPWTLMSAGLIFAYCGKYAEARDFAAASVDITPLATPQQMTYLSVIKFLVGDYEACIELAANGLDASPGFRMWVTAALARLGRSREAAAELDKTYVRIRSDWHGKHNPTPENMARWMLHLYPIAVAEDWEHLRAGLGGAGAPVEKAAFGVW</sequence>
<dbReference type="InterPro" id="IPR051677">
    <property type="entry name" value="AfsR-DnrI-RedD_regulator"/>
</dbReference>
<keyword evidence="4" id="KW-0238">DNA-binding</keyword>
<keyword evidence="1" id="KW-0805">Transcription regulation</keyword>
<dbReference type="InterPro" id="IPR016032">
    <property type="entry name" value="Sig_transdc_resp-reg_C-effctor"/>
</dbReference>
<dbReference type="SUPFAM" id="SSF46894">
    <property type="entry name" value="C-terminal effector domain of the bipartite response regulators"/>
    <property type="match status" value="1"/>
</dbReference>
<name>A0ABU0FDS5_9HYPH</name>
<dbReference type="Gene3D" id="1.10.10.10">
    <property type="entry name" value="Winged helix-like DNA-binding domain superfamily/Winged helix DNA-binding domain"/>
    <property type="match status" value="1"/>
</dbReference>
<proteinExistence type="predicted"/>
<dbReference type="InterPro" id="IPR036388">
    <property type="entry name" value="WH-like_DNA-bd_sf"/>
</dbReference>
<evidence type="ECO:0000256" key="1">
    <source>
        <dbReference type="ARBA" id="ARBA00023015"/>
    </source>
</evidence>
<evidence type="ECO:0000256" key="2">
    <source>
        <dbReference type="ARBA" id="ARBA00023163"/>
    </source>
</evidence>
<reference evidence="4 5" key="1">
    <citation type="submission" date="2023-07" db="EMBL/GenBank/DDBJ databases">
        <title>Genomic Encyclopedia of Type Strains, Phase IV (KMG-IV): sequencing the most valuable type-strain genomes for metagenomic binning, comparative biology and taxonomic classification.</title>
        <authorList>
            <person name="Goeker M."/>
        </authorList>
    </citation>
    <scope>NUCLEOTIDE SEQUENCE [LARGE SCALE GENOMIC DNA]</scope>
    <source>
        <strain evidence="4 5">DSM 5896</strain>
    </source>
</reference>
<keyword evidence="5" id="KW-1185">Reference proteome</keyword>
<dbReference type="SMART" id="SM01043">
    <property type="entry name" value="BTAD"/>
    <property type="match status" value="1"/>
</dbReference>
<dbReference type="GO" id="GO:0003677">
    <property type="term" value="F:DNA binding"/>
    <property type="evidence" value="ECO:0007669"/>
    <property type="project" value="UniProtKB-KW"/>
</dbReference>
<dbReference type="Pfam" id="PF03704">
    <property type="entry name" value="BTAD"/>
    <property type="match status" value="1"/>
</dbReference>
<feature type="domain" description="Bacterial transcriptional activator" evidence="3">
    <location>
        <begin position="98"/>
        <end position="234"/>
    </location>
</feature>
<dbReference type="Gene3D" id="1.25.40.10">
    <property type="entry name" value="Tetratricopeptide repeat domain"/>
    <property type="match status" value="2"/>
</dbReference>
<evidence type="ECO:0000313" key="5">
    <source>
        <dbReference type="Proteomes" id="UP001237448"/>
    </source>
</evidence>
<dbReference type="SUPFAM" id="SSF48452">
    <property type="entry name" value="TPR-like"/>
    <property type="match status" value="2"/>
</dbReference>
<organism evidence="4 5">
    <name type="scientific">Labrys monachus</name>
    <dbReference type="NCBI Taxonomy" id="217067"/>
    <lineage>
        <taxon>Bacteria</taxon>
        <taxon>Pseudomonadati</taxon>
        <taxon>Pseudomonadota</taxon>
        <taxon>Alphaproteobacteria</taxon>
        <taxon>Hyphomicrobiales</taxon>
        <taxon>Xanthobacteraceae</taxon>
        <taxon>Labrys</taxon>
    </lineage>
</organism>
<dbReference type="InterPro" id="IPR011990">
    <property type="entry name" value="TPR-like_helical_dom_sf"/>
</dbReference>
<protein>
    <submittedName>
        <fullName evidence="4">DNA-binding SARP family transcriptional activator</fullName>
    </submittedName>
</protein>
<accession>A0ABU0FDS5</accession>
<gene>
    <name evidence="4" type="ORF">J3R73_002101</name>
</gene>
<dbReference type="InterPro" id="IPR005158">
    <property type="entry name" value="BTAD"/>
</dbReference>
<dbReference type="PANTHER" id="PTHR35807">
    <property type="entry name" value="TRANSCRIPTIONAL REGULATOR REDD-RELATED"/>
    <property type="match status" value="1"/>
</dbReference>
<keyword evidence="2" id="KW-0804">Transcription</keyword>
<comment type="caution">
    <text evidence="4">The sequence shown here is derived from an EMBL/GenBank/DDBJ whole genome shotgun (WGS) entry which is preliminary data.</text>
</comment>
<dbReference type="RefSeq" id="WP_307425994.1">
    <property type="nucleotide sequence ID" value="NZ_JAUSVK010000001.1"/>
</dbReference>